<gene>
    <name evidence="3" type="ORF">HNP84_000562</name>
</gene>
<accession>A0A840NQK6</accession>
<reference evidence="3 4" key="1">
    <citation type="submission" date="2020-08" db="EMBL/GenBank/DDBJ databases">
        <title>Genomic Encyclopedia of Type Strains, Phase IV (KMG-IV): sequencing the most valuable type-strain genomes for metagenomic binning, comparative biology and taxonomic classification.</title>
        <authorList>
            <person name="Goeker M."/>
        </authorList>
    </citation>
    <scope>NUCLEOTIDE SEQUENCE [LARGE SCALE GENOMIC DNA]</scope>
    <source>
        <strain evidence="3 4">DSM 45615</strain>
    </source>
</reference>
<feature type="signal peptide" evidence="1">
    <location>
        <begin position="1"/>
        <end position="22"/>
    </location>
</feature>
<feature type="domain" description="LTD" evidence="2">
    <location>
        <begin position="16"/>
        <end position="142"/>
    </location>
</feature>
<dbReference type="InterPro" id="IPR001322">
    <property type="entry name" value="Lamin_tail_dom"/>
</dbReference>
<dbReference type="EMBL" id="JACHGN010000001">
    <property type="protein sequence ID" value="MBB5130874.1"/>
    <property type="molecule type" value="Genomic_DNA"/>
</dbReference>
<dbReference type="Pfam" id="PF00932">
    <property type="entry name" value="LTD"/>
    <property type="match status" value="1"/>
</dbReference>
<name>A0A840NQK6_9ACTN</name>
<sequence length="150" mass="16343">MRRFLLALVVVLGCAAPAPAYAAAPPKVQFVKAYFDSPGSDRGGNTSLNGEYVVIRNTTRTAINLDGYLLRDANGFKYVFGAVVLKPGKRLTIRSGQGSDTATTLYWGRKWYVWNNDEDTAAIYNAGRKRIDHCSWDVSASSGPDSVSCL</sequence>
<dbReference type="AlphaFoldDB" id="A0A840NQK6"/>
<dbReference type="SUPFAM" id="SSF74853">
    <property type="entry name" value="Lamin A/C globular tail domain"/>
    <property type="match status" value="1"/>
</dbReference>
<evidence type="ECO:0000313" key="4">
    <source>
        <dbReference type="Proteomes" id="UP000578449"/>
    </source>
</evidence>
<evidence type="ECO:0000256" key="1">
    <source>
        <dbReference type="SAM" id="SignalP"/>
    </source>
</evidence>
<evidence type="ECO:0000313" key="3">
    <source>
        <dbReference type="EMBL" id="MBB5130874.1"/>
    </source>
</evidence>
<proteinExistence type="predicted"/>
<feature type="chain" id="PRO_5032695852" description="LTD domain-containing protein" evidence="1">
    <location>
        <begin position="23"/>
        <end position="150"/>
    </location>
</feature>
<protein>
    <recommendedName>
        <fullName evidence="2">LTD domain-containing protein</fullName>
    </recommendedName>
</protein>
<keyword evidence="1" id="KW-0732">Signal</keyword>
<evidence type="ECO:0000259" key="2">
    <source>
        <dbReference type="PROSITE" id="PS51841"/>
    </source>
</evidence>
<keyword evidence="4" id="KW-1185">Reference proteome</keyword>
<organism evidence="3 4">
    <name type="scientific">Thermocatellispora tengchongensis</name>
    <dbReference type="NCBI Taxonomy" id="1073253"/>
    <lineage>
        <taxon>Bacteria</taxon>
        <taxon>Bacillati</taxon>
        <taxon>Actinomycetota</taxon>
        <taxon>Actinomycetes</taxon>
        <taxon>Streptosporangiales</taxon>
        <taxon>Streptosporangiaceae</taxon>
        <taxon>Thermocatellispora</taxon>
    </lineage>
</organism>
<dbReference type="RefSeq" id="WP_185047692.1">
    <property type="nucleotide sequence ID" value="NZ_BAABIX010000013.1"/>
</dbReference>
<dbReference type="Proteomes" id="UP000578449">
    <property type="component" value="Unassembled WGS sequence"/>
</dbReference>
<dbReference type="Gene3D" id="2.60.40.1260">
    <property type="entry name" value="Lamin Tail domain"/>
    <property type="match status" value="1"/>
</dbReference>
<comment type="caution">
    <text evidence="3">The sequence shown here is derived from an EMBL/GenBank/DDBJ whole genome shotgun (WGS) entry which is preliminary data.</text>
</comment>
<dbReference type="InterPro" id="IPR036415">
    <property type="entry name" value="Lamin_tail_dom_sf"/>
</dbReference>
<dbReference type="PROSITE" id="PS51841">
    <property type="entry name" value="LTD"/>
    <property type="match status" value="1"/>
</dbReference>